<name>A0A0F4KVK0_9BIFI</name>
<sequence length="163" mass="18144">MSKELQNSQYEQLIKRHIKLLSFQSAINDSIAEGYLDDSLKVQDDNGDYPIVTALGEEPLSLLVKRCRAIGGNANIFVLTDKGTRYITAQTDGSGSSEEEVLDLSDSGQWSNGNAEISFFVDWLLRQEKPVKLPGRLPCSLDMYNSDVKLKDDVDEDNLVSIL</sequence>
<accession>A0A0F4KVK0</accession>
<evidence type="ECO:0000313" key="1">
    <source>
        <dbReference type="EMBL" id="KJY50667.1"/>
    </source>
</evidence>
<comment type="caution">
    <text evidence="1">The sequence shown here is derived from an EMBL/GenBank/DDBJ whole genome shotgun (WGS) entry which is preliminary data.</text>
</comment>
<dbReference type="Proteomes" id="UP000033567">
    <property type="component" value="Unassembled WGS sequence"/>
</dbReference>
<proteinExistence type="predicted"/>
<dbReference type="PATRIC" id="fig|1684.5.peg.1439"/>
<dbReference type="AlphaFoldDB" id="A0A0F4KVK0"/>
<dbReference type="EMBL" id="JWMF01000007">
    <property type="protein sequence ID" value="KJY50667.1"/>
    <property type="molecule type" value="Genomic_DNA"/>
</dbReference>
<dbReference type="RefSeq" id="WP_156149635.1">
    <property type="nucleotide sequence ID" value="NZ_KQ033885.1"/>
</dbReference>
<gene>
    <name evidence="1" type="ORF">JF70_13720</name>
</gene>
<keyword evidence="2" id="KW-1185">Reference proteome</keyword>
<organism evidence="1 2">
    <name type="scientific">Bifidobacterium mellis</name>
    <dbReference type="NCBI Taxonomy" id="1293823"/>
    <lineage>
        <taxon>Bacteria</taxon>
        <taxon>Bacillati</taxon>
        <taxon>Actinomycetota</taxon>
        <taxon>Actinomycetes</taxon>
        <taxon>Bifidobacteriales</taxon>
        <taxon>Bifidobacteriaceae</taxon>
        <taxon>Bifidobacterium</taxon>
    </lineage>
</organism>
<evidence type="ECO:0000313" key="2">
    <source>
        <dbReference type="Proteomes" id="UP000033567"/>
    </source>
</evidence>
<protein>
    <submittedName>
        <fullName evidence="1">Uncharacterized protein</fullName>
    </submittedName>
</protein>
<reference evidence="1 2" key="1">
    <citation type="submission" date="2014-12" db="EMBL/GenBank/DDBJ databases">
        <title>Comparative genomics of the lactic acid bacteria isolated from the honey bee gut.</title>
        <authorList>
            <person name="Ellegaard K.M."/>
            <person name="Tamarit D."/>
            <person name="Javelind E."/>
            <person name="Olofsson T."/>
            <person name="Andersson S.G."/>
            <person name="Vasquez A."/>
        </authorList>
    </citation>
    <scope>NUCLEOTIDE SEQUENCE [LARGE SCALE GENOMIC DNA]</scope>
    <source>
        <strain evidence="1 2">Bin7</strain>
    </source>
</reference>